<feature type="chain" id="PRO_5040486488" description="X8 domain-containing protein" evidence="8">
    <location>
        <begin position="25"/>
        <end position="445"/>
    </location>
</feature>
<evidence type="ECO:0000313" key="10">
    <source>
        <dbReference type="EMBL" id="KAJ8448573.1"/>
    </source>
</evidence>
<evidence type="ECO:0000313" key="11">
    <source>
        <dbReference type="Proteomes" id="UP001153076"/>
    </source>
</evidence>
<gene>
    <name evidence="10" type="ORF">Cgig2_012217</name>
</gene>
<keyword evidence="3 7" id="KW-0378">Hydrolase</keyword>
<dbReference type="InterPro" id="IPR044965">
    <property type="entry name" value="Glyco_hydro_17_plant"/>
</dbReference>
<feature type="domain" description="X8" evidence="9">
    <location>
        <begin position="342"/>
        <end position="415"/>
    </location>
</feature>
<dbReference type="AlphaFoldDB" id="A0A9Q1QMV5"/>
<dbReference type="GO" id="GO:0004553">
    <property type="term" value="F:hydrolase activity, hydrolyzing O-glycosyl compounds"/>
    <property type="evidence" value="ECO:0007669"/>
    <property type="project" value="InterPro"/>
</dbReference>
<evidence type="ECO:0000259" key="9">
    <source>
        <dbReference type="SMART" id="SM00768"/>
    </source>
</evidence>
<dbReference type="GO" id="GO:0005975">
    <property type="term" value="P:carbohydrate metabolic process"/>
    <property type="evidence" value="ECO:0007669"/>
    <property type="project" value="InterPro"/>
</dbReference>
<evidence type="ECO:0000256" key="3">
    <source>
        <dbReference type="ARBA" id="ARBA00022801"/>
    </source>
</evidence>
<evidence type="ECO:0000256" key="1">
    <source>
        <dbReference type="ARBA" id="ARBA00008773"/>
    </source>
</evidence>
<dbReference type="Gene3D" id="3.20.20.80">
    <property type="entry name" value="Glycosidases"/>
    <property type="match status" value="1"/>
</dbReference>
<keyword evidence="5 7" id="KW-0326">Glycosidase</keyword>
<evidence type="ECO:0000256" key="6">
    <source>
        <dbReference type="RuleBase" id="RU004335"/>
    </source>
</evidence>
<feature type="signal peptide" evidence="8">
    <location>
        <begin position="1"/>
        <end position="24"/>
    </location>
</feature>
<dbReference type="PROSITE" id="PS00587">
    <property type="entry name" value="GLYCOSYL_HYDROL_F17"/>
    <property type="match status" value="1"/>
</dbReference>
<comment type="caution">
    <text evidence="10">The sequence shown here is derived from an EMBL/GenBank/DDBJ whole genome shotgun (WGS) entry which is preliminary data.</text>
</comment>
<evidence type="ECO:0000256" key="2">
    <source>
        <dbReference type="ARBA" id="ARBA00022729"/>
    </source>
</evidence>
<reference evidence="10" key="1">
    <citation type="submission" date="2022-04" db="EMBL/GenBank/DDBJ databases">
        <title>Carnegiea gigantea Genome sequencing and assembly v2.</title>
        <authorList>
            <person name="Copetti D."/>
            <person name="Sanderson M.J."/>
            <person name="Burquez A."/>
            <person name="Wojciechowski M.F."/>
        </authorList>
    </citation>
    <scope>NUCLEOTIDE SEQUENCE</scope>
    <source>
        <strain evidence="10">SGP5-SGP5p</strain>
        <tissue evidence="10">Aerial part</tissue>
    </source>
</reference>
<evidence type="ECO:0000256" key="7">
    <source>
        <dbReference type="RuleBase" id="RU004336"/>
    </source>
</evidence>
<dbReference type="InterPro" id="IPR000490">
    <property type="entry name" value="Glyco_hydro_17"/>
</dbReference>
<dbReference type="PANTHER" id="PTHR32227">
    <property type="entry name" value="GLUCAN ENDO-1,3-BETA-GLUCOSIDASE BG1-RELATED-RELATED"/>
    <property type="match status" value="1"/>
</dbReference>
<dbReference type="InterPro" id="IPR012946">
    <property type="entry name" value="X8"/>
</dbReference>
<keyword evidence="11" id="KW-1185">Reference proteome</keyword>
<evidence type="ECO:0000256" key="5">
    <source>
        <dbReference type="ARBA" id="ARBA00023295"/>
    </source>
</evidence>
<name>A0A9Q1QMV5_9CARY</name>
<evidence type="ECO:0000256" key="4">
    <source>
        <dbReference type="ARBA" id="ARBA00023157"/>
    </source>
</evidence>
<keyword evidence="4" id="KW-1015">Disulfide bond</keyword>
<protein>
    <recommendedName>
        <fullName evidence="9">X8 domain-containing protein</fullName>
    </recommendedName>
</protein>
<dbReference type="SUPFAM" id="SSF51445">
    <property type="entry name" value="(Trans)glycosidases"/>
    <property type="match status" value="1"/>
</dbReference>
<dbReference type="OrthoDB" id="408788at2759"/>
<accession>A0A9Q1QMV5</accession>
<dbReference type="Pfam" id="PF00332">
    <property type="entry name" value="Glyco_hydro_17"/>
    <property type="match status" value="1"/>
</dbReference>
<dbReference type="SMART" id="SM00768">
    <property type="entry name" value="X8"/>
    <property type="match status" value="1"/>
</dbReference>
<dbReference type="EMBL" id="JAKOGI010000029">
    <property type="protein sequence ID" value="KAJ8448573.1"/>
    <property type="molecule type" value="Genomic_DNA"/>
</dbReference>
<proteinExistence type="inferred from homology"/>
<evidence type="ECO:0000256" key="8">
    <source>
        <dbReference type="SAM" id="SignalP"/>
    </source>
</evidence>
<dbReference type="Proteomes" id="UP001153076">
    <property type="component" value="Unassembled WGS sequence"/>
</dbReference>
<organism evidence="10 11">
    <name type="scientific">Carnegiea gigantea</name>
    <dbReference type="NCBI Taxonomy" id="171969"/>
    <lineage>
        <taxon>Eukaryota</taxon>
        <taxon>Viridiplantae</taxon>
        <taxon>Streptophyta</taxon>
        <taxon>Embryophyta</taxon>
        <taxon>Tracheophyta</taxon>
        <taxon>Spermatophyta</taxon>
        <taxon>Magnoliopsida</taxon>
        <taxon>eudicotyledons</taxon>
        <taxon>Gunneridae</taxon>
        <taxon>Pentapetalae</taxon>
        <taxon>Caryophyllales</taxon>
        <taxon>Cactineae</taxon>
        <taxon>Cactaceae</taxon>
        <taxon>Cactoideae</taxon>
        <taxon>Echinocereeae</taxon>
        <taxon>Carnegiea</taxon>
    </lineage>
</organism>
<comment type="similarity">
    <text evidence="1 6">Belongs to the glycosyl hydrolase 17 family.</text>
</comment>
<sequence length="445" mass="48633">MIRDRMGIRECLLLCFVVVGLLSGQNVGGLGVNWGIHASHKLPPKIVVQMLKDNGINQVKLFDADESCLSALSGTDIEVMIAVPNGDLSAMTDSKKAKEWVKNNVKRYDFKGGVNIKYVAVGNEPFLKSYNGSFVKDTYPALQNIQNALNDAGLGNNIKATVPMNADVYESPASNPVPSAGRFRSDISDQMTEIVKFLADNKAPFVVNIYPFLSLYYGKGEFPVDYAFFDGTDNPVMDSGTKYTNVLDANFDTLMSSLKAVGHGDMNIIIGEVGWPTDGDINANVKNAVRFYNGLLPRLANKTGTPLRPGADIEMYLFALLDEDAKSIAPGNFERHWGIFSDLSKLQDNINYACQNGDCTTLGYGCSCNGLDEHGHASYAFNQYFQIHNQDSNACHFNGLGKIVTQNISTGDCNFIIQIASSGPRSTYTPPLAFSLLVVLLYLLF</sequence>
<dbReference type="InterPro" id="IPR017853">
    <property type="entry name" value="GH"/>
</dbReference>
<keyword evidence="2 8" id="KW-0732">Signal</keyword>
<dbReference type="FunFam" id="3.20.20.80:FF:000008">
    <property type="entry name" value="Glucan endo-1,3-beta-glucosidase 5"/>
    <property type="match status" value="1"/>
</dbReference>